<dbReference type="OMA" id="QHENDEH"/>
<dbReference type="InParanoid" id="A2EC28"/>
<name>A2EC28_TRIV3</name>
<feature type="compositionally biased region" description="Polar residues" evidence="2">
    <location>
        <begin position="458"/>
        <end position="469"/>
    </location>
</feature>
<feature type="region of interest" description="Disordered" evidence="2">
    <location>
        <begin position="387"/>
        <end position="427"/>
    </location>
</feature>
<gene>
    <name evidence="3" type="ORF">TVAG_137950</name>
</gene>
<feature type="coiled-coil region" evidence="1">
    <location>
        <begin position="905"/>
        <end position="989"/>
    </location>
</feature>
<keyword evidence="1" id="KW-0175">Coiled coil</keyword>
<reference evidence="3" key="2">
    <citation type="journal article" date="2007" name="Science">
        <title>Draft genome sequence of the sexually transmitted pathogen Trichomonas vaginalis.</title>
        <authorList>
            <person name="Carlton J.M."/>
            <person name="Hirt R.P."/>
            <person name="Silva J.C."/>
            <person name="Delcher A.L."/>
            <person name="Schatz M."/>
            <person name="Zhao Q."/>
            <person name="Wortman J.R."/>
            <person name="Bidwell S.L."/>
            <person name="Alsmark U.C.M."/>
            <person name="Besteiro S."/>
            <person name="Sicheritz-Ponten T."/>
            <person name="Noel C.J."/>
            <person name="Dacks J.B."/>
            <person name="Foster P.G."/>
            <person name="Simillion C."/>
            <person name="Van de Peer Y."/>
            <person name="Miranda-Saavedra D."/>
            <person name="Barton G.J."/>
            <person name="Westrop G.D."/>
            <person name="Mueller S."/>
            <person name="Dessi D."/>
            <person name="Fiori P.L."/>
            <person name="Ren Q."/>
            <person name="Paulsen I."/>
            <person name="Zhang H."/>
            <person name="Bastida-Corcuera F.D."/>
            <person name="Simoes-Barbosa A."/>
            <person name="Brown M.T."/>
            <person name="Hayes R.D."/>
            <person name="Mukherjee M."/>
            <person name="Okumura C.Y."/>
            <person name="Schneider R."/>
            <person name="Smith A.J."/>
            <person name="Vanacova S."/>
            <person name="Villalvazo M."/>
            <person name="Haas B.J."/>
            <person name="Pertea M."/>
            <person name="Feldblyum T.V."/>
            <person name="Utterback T.R."/>
            <person name="Shu C.L."/>
            <person name="Osoegawa K."/>
            <person name="de Jong P.J."/>
            <person name="Hrdy I."/>
            <person name="Horvathova L."/>
            <person name="Zubacova Z."/>
            <person name="Dolezal P."/>
            <person name="Malik S.B."/>
            <person name="Logsdon J.M. Jr."/>
            <person name="Henze K."/>
            <person name="Gupta A."/>
            <person name="Wang C.C."/>
            <person name="Dunne R.L."/>
            <person name="Upcroft J.A."/>
            <person name="Upcroft P."/>
            <person name="White O."/>
            <person name="Salzberg S.L."/>
            <person name="Tang P."/>
            <person name="Chiu C.-H."/>
            <person name="Lee Y.-S."/>
            <person name="Embley T.M."/>
            <person name="Coombs G.H."/>
            <person name="Mottram J.C."/>
            <person name="Tachezy J."/>
            <person name="Fraser-Liggett C.M."/>
            <person name="Johnson P.J."/>
        </authorList>
    </citation>
    <scope>NUCLEOTIDE SEQUENCE [LARGE SCALE GENOMIC DNA]</scope>
    <source>
        <strain evidence="3">G3</strain>
    </source>
</reference>
<feature type="region of interest" description="Disordered" evidence="2">
    <location>
        <begin position="346"/>
        <end position="365"/>
    </location>
</feature>
<feature type="region of interest" description="Disordered" evidence="2">
    <location>
        <begin position="453"/>
        <end position="481"/>
    </location>
</feature>
<dbReference type="EMBL" id="DS113350">
    <property type="protein sequence ID" value="EAY09803.1"/>
    <property type="molecule type" value="Genomic_DNA"/>
</dbReference>
<dbReference type="Proteomes" id="UP000001542">
    <property type="component" value="Unassembled WGS sequence"/>
</dbReference>
<dbReference type="SUPFAM" id="SSF90257">
    <property type="entry name" value="Myosin rod fragments"/>
    <property type="match status" value="1"/>
</dbReference>
<sequence length="1049" mass="120436">MSISTEESSRSSEVIARIYSKRGKDFIATLEKVLQAVASDKIVRQMLSSQTSGQFITKRLEELFYQIITDDRELFISKIMEKLQAYENVYREEYGEMIKVLGNRILSVSDAQNSGALSRMRHIQTLITQINELQEEVSSLRQANAEYEATIKELKKTRRLVLFHDLIEDDSNHIYAEIDITQLSQKVGEMQKDSANAAAQIQNLKTEFHKMLAKASQSSRDTIYTLKQQIEDMQSQYFAENAKYESIQKKYDSHVPRLQKELQNQVNENESLANKLSARVKEIKDLKSKNMKALSVIDQMKREHDQLNEDLQEQIQGNKDLIKNNTSLDDELNKIKKELLKSQKQSKKLQEQLNDQQHENDEHKSSIAELESQLKQLNNKNKSLTKDLEQQKSQNEDLTHHLDEKTKECNETTEKLNNQTNTNRDLSTKLKNLTQEGNEQKEKINDLQNKLDKKTEENNNLSQKLNQKSQELEQTKSNGDDLKQQLEDNIKEEKQKSDKLQKNLNDQEIVISDQKDKIKELSSNLENTNNQLTQLKNDSKQQISSITDKNAKLQDELEQLKKNLQQKTQINENLQKTLADTQKEFNETKWRVEELEEEINEKNKKIEEAKSSMATMLLDKEVDKNESQKLQGTLAKMTQQNEDLSNELRKQKKTNDRLNEQIEQLSNQLNTMRNDASNLTQAVEDANDKLLKTNSANKQLQAQMSHLSNAAADLSSILSALSAGNIKDALNEVNDMKKASSLLRSICSLINIDPRDDDALNRATEIAHKLSSIAQIEKMLNTDDAVRAVKILWQEADQIAKMTGALAGQSIVQSVQKLIDDYELAKEFIKDVIISLSSSITPSKIEIPLSDAKANAVLQSIKSLVNQSEEDRHNIETLLTKARSVGYDGTDCLEAAIFIAKLKGEQEKQSLLEMMKQQIDDLKEHLRMEEDVHKSDVDKKNKAINELKKTVIQLTEKNVKERDESQKQIQDLETEISNLKEQIKIEKDLRREIGRIGQGITADKAILKSKLSAQEFRFIEFIEGVMKKEKESREIAEKMKKARQENLQV</sequence>
<organism evidence="3 4">
    <name type="scientific">Trichomonas vaginalis (strain ATCC PRA-98 / G3)</name>
    <dbReference type="NCBI Taxonomy" id="412133"/>
    <lineage>
        <taxon>Eukaryota</taxon>
        <taxon>Metamonada</taxon>
        <taxon>Parabasalia</taxon>
        <taxon>Trichomonadida</taxon>
        <taxon>Trichomonadidae</taxon>
        <taxon>Trichomonas</taxon>
    </lineage>
</organism>
<protein>
    <submittedName>
        <fullName evidence="3">Viral A-type inclusion protein, putative</fullName>
    </submittedName>
</protein>
<dbReference type="OrthoDB" id="2441647at2759"/>
<evidence type="ECO:0000313" key="4">
    <source>
        <dbReference type="Proteomes" id="UP000001542"/>
    </source>
</evidence>
<evidence type="ECO:0000313" key="3">
    <source>
        <dbReference type="EMBL" id="EAY09803.1"/>
    </source>
</evidence>
<evidence type="ECO:0000256" key="1">
    <source>
        <dbReference type="SAM" id="Coils"/>
    </source>
</evidence>
<feature type="compositionally biased region" description="Basic and acidic residues" evidence="2">
    <location>
        <begin position="387"/>
        <end position="414"/>
    </location>
</feature>
<evidence type="ECO:0000256" key="2">
    <source>
        <dbReference type="SAM" id="MobiDB-lite"/>
    </source>
</evidence>
<feature type="coiled-coil region" evidence="1">
    <location>
        <begin position="123"/>
        <end position="160"/>
    </location>
</feature>
<dbReference type="RefSeq" id="XP_001322026.1">
    <property type="nucleotide sequence ID" value="XM_001321991.1"/>
</dbReference>
<dbReference type="AlphaFoldDB" id="A2EC28"/>
<accession>A2EC28</accession>
<dbReference type="SMR" id="A2EC28"/>
<dbReference type="Gene3D" id="1.10.287.1490">
    <property type="match status" value="1"/>
</dbReference>
<dbReference type="VEuPathDB" id="TrichDB:TVAG_137950"/>
<dbReference type="VEuPathDB" id="TrichDB:TVAGG3_0269530"/>
<dbReference type="PANTHER" id="PTHR19327">
    <property type="entry name" value="GOLGIN"/>
    <property type="match status" value="1"/>
</dbReference>
<dbReference type="Gene3D" id="6.10.250.3110">
    <property type="match status" value="1"/>
</dbReference>
<dbReference type="STRING" id="5722.A2EC28"/>
<dbReference type="PANTHER" id="PTHR19327:SF0">
    <property type="entry name" value="GOLGIN SUBFAMILY A MEMBER 4"/>
    <property type="match status" value="1"/>
</dbReference>
<reference evidence="3" key="1">
    <citation type="submission" date="2006-10" db="EMBL/GenBank/DDBJ databases">
        <authorList>
            <person name="Amadeo P."/>
            <person name="Zhao Q."/>
            <person name="Wortman J."/>
            <person name="Fraser-Liggett C."/>
            <person name="Carlton J."/>
        </authorList>
    </citation>
    <scope>NUCLEOTIDE SEQUENCE</scope>
    <source>
        <strain evidence="3">G3</strain>
    </source>
</reference>
<feature type="compositionally biased region" description="Basic and acidic residues" evidence="2">
    <location>
        <begin position="356"/>
        <end position="365"/>
    </location>
</feature>
<keyword evidence="4" id="KW-1185">Reference proteome</keyword>
<proteinExistence type="predicted"/>
<feature type="compositionally biased region" description="Basic and acidic residues" evidence="2">
    <location>
        <begin position="470"/>
        <end position="481"/>
    </location>
</feature>
<dbReference type="KEGG" id="tva:4767730"/>